<dbReference type="EMBL" id="VJMJ01000070">
    <property type="protein sequence ID" value="KAF0738758.1"/>
    <property type="molecule type" value="Genomic_DNA"/>
</dbReference>
<dbReference type="PANTHER" id="PTHR39741:SF2">
    <property type="entry name" value="F-BOX DOMAIN-CONTAINING PROTEIN"/>
    <property type="match status" value="1"/>
</dbReference>
<dbReference type="Proteomes" id="UP000481153">
    <property type="component" value="Unassembled WGS sequence"/>
</dbReference>
<evidence type="ECO:0000313" key="2">
    <source>
        <dbReference type="EMBL" id="KAF0738758.1"/>
    </source>
</evidence>
<dbReference type="PROSITE" id="PS50181">
    <property type="entry name" value="FBOX"/>
    <property type="match status" value="1"/>
</dbReference>
<evidence type="ECO:0000313" key="3">
    <source>
        <dbReference type="Proteomes" id="UP000481153"/>
    </source>
</evidence>
<protein>
    <recommendedName>
        <fullName evidence="1">F-box domain-containing protein</fullName>
    </recommendedName>
</protein>
<organism evidence="2 3">
    <name type="scientific">Aphanomyces euteiches</name>
    <dbReference type="NCBI Taxonomy" id="100861"/>
    <lineage>
        <taxon>Eukaryota</taxon>
        <taxon>Sar</taxon>
        <taxon>Stramenopiles</taxon>
        <taxon>Oomycota</taxon>
        <taxon>Saprolegniomycetes</taxon>
        <taxon>Saprolegniales</taxon>
        <taxon>Verrucalvaceae</taxon>
        <taxon>Aphanomyces</taxon>
    </lineage>
</organism>
<keyword evidence="3" id="KW-1185">Reference proteome</keyword>
<gene>
    <name evidence="2" type="ORF">Ae201684_005374</name>
</gene>
<accession>A0A6G0XEX5</accession>
<dbReference type="VEuPathDB" id="FungiDB:AeMF1_000274"/>
<feature type="domain" description="F-box" evidence="1">
    <location>
        <begin position="23"/>
        <end position="69"/>
    </location>
</feature>
<dbReference type="PANTHER" id="PTHR39741">
    <property type="entry name" value="F-BOX DOMAIN CONTAINING PROTEIN, EXPRESSED"/>
    <property type="match status" value="1"/>
</dbReference>
<dbReference type="InterPro" id="IPR001810">
    <property type="entry name" value="F-box_dom"/>
</dbReference>
<dbReference type="AlphaFoldDB" id="A0A6G0XEX5"/>
<comment type="caution">
    <text evidence="2">The sequence shown here is derived from an EMBL/GenBank/DDBJ whole genome shotgun (WGS) entry which is preliminary data.</text>
</comment>
<dbReference type="InterPro" id="IPR055336">
    <property type="entry name" value="At4g00755-like"/>
</dbReference>
<name>A0A6G0XEX5_9STRA</name>
<sequence length="347" mass="39621">MLVPPTVDALSWLPVKLENARSNDALVSLPTEIIARIVKFLHHLEIHQVESTHSRFRLYLEGYNCWKQEAMRRIVFDKAQWFVMAKTCGNSANYEIPQQIWKRLSCLADLAGSRAYGNEELIDSVLKYSSADRDCESPVNTLQASKCWNEIQRFSHNHELVQPYNLQELSTFSMYRLLTRRHSSLGETIQMLCGCSSGNSCYWSSAATTSPDTQESIFYRMRGNCIVRAIGILPYRVFWHPGAPTYGPSKVSFSFYANLEHAQEELPFYSSPTYNVINDMVEQTFQLPMRVLLQDGYISVNLIGRQRAQTFNLPTWMQTNPDDNVPKYYCCLSQVSAKGIVVGHAGL</sequence>
<reference evidence="2 3" key="1">
    <citation type="submission" date="2019-07" db="EMBL/GenBank/DDBJ databases">
        <title>Genomics analysis of Aphanomyces spp. identifies a new class of oomycete effector associated with host adaptation.</title>
        <authorList>
            <person name="Gaulin E."/>
        </authorList>
    </citation>
    <scope>NUCLEOTIDE SEQUENCE [LARGE SCALE GENOMIC DNA]</scope>
    <source>
        <strain evidence="2 3">ATCC 201684</strain>
    </source>
</reference>
<proteinExistence type="predicted"/>
<evidence type="ECO:0000259" key="1">
    <source>
        <dbReference type="PROSITE" id="PS50181"/>
    </source>
</evidence>